<dbReference type="InterPro" id="IPR050121">
    <property type="entry name" value="Cytochrome_P450_monoxygenase"/>
</dbReference>
<organism evidence="10 11">
    <name type="scientific">Glarea lozoyensis (strain ATCC 20868 / MF5171)</name>
    <dbReference type="NCBI Taxonomy" id="1116229"/>
    <lineage>
        <taxon>Eukaryota</taxon>
        <taxon>Fungi</taxon>
        <taxon>Dikarya</taxon>
        <taxon>Ascomycota</taxon>
        <taxon>Pezizomycotina</taxon>
        <taxon>Leotiomycetes</taxon>
        <taxon>Helotiales</taxon>
        <taxon>Helotiaceae</taxon>
        <taxon>Glarea</taxon>
    </lineage>
</organism>
<evidence type="ECO:0000256" key="1">
    <source>
        <dbReference type="ARBA" id="ARBA00001971"/>
    </source>
</evidence>
<keyword evidence="5" id="KW-0560">Oxidoreductase</keyword>
<dbReference type="HOGENOM" id="CLU_020492_1_0_1"/>
<evidence type="ECO:0000256" key="9">
    <source>
        <dbReference type="SAM" id="Phobius"/>
    </source>
</evidence>
<dbReference type="InterPro" id="IPR002401">
    <property type="entry name" value="Cyt_P450_E_grp-I"/>
</dbReference>
<dbReference type="AlphaFoldDB" id="S3DFH8"/>
<dbReference type="GO" id="GO:0016705">
    <property type="term" value="F:oxidoreductase activity, acting on paired donors, with incorporation or reduction of molecular oxygen"/>
    <property type="evidence" value="ECO:0007669"/>
    <property type="project" value="InterPro"/>
</dbReference>
<name>S3DFH8_GLAL2</name>
<protein>
    <submittedName>
        <fullName evidence="10">Cytochrome P450</fullName>
    </submittedName>
</protein>
<keyword evidence="7" id="KW-0503">Monooxygenase</keyword>
<keyword evidence="6 8" id="KW-0408">Iron</keyword>
<dbReference type="Pfam" id="PF00067">
    <property type="entry name" value="p450"/>
    <property type="match status" value="1"/>
</dbReference>
<comment type="cofactor">
    <cofactor evidence="1 8">
        <name>heme</name>
        <dbReference type="ChEBI" id="CHEBI:30413"/>
    </cofactor>
</comment>
<gene>
    <name evidence="10" type="ORF">GLAREA_09330</name>
</gene>
<accession>S3DFH8</accession>
<dbReference type="EMBL" id="KE145352">
    <property type="protein sequence ID" value="EPE37167.1"/>
    <property type="molecule type" value="Genomic_DNA"/>
</dbReference>
<dbReference type="RefSeq" id="XP_008076482.1">
    <property type="nucleotide sequence ID" value="XM_008078291.1"/>
</dbReference>
<keyword evidence="9" id="KW-0472">Membrane</keyword>
<keyword evidence="9" id="KW-1133">Transmembrane helix</keyword>
<keyword evidence="3 8" id="KW-0349">Heme</keyword>
<evidence type="ECO:0000313" key="11">
    <source>
        <dbReference type="Proteomes" id="UP000016922"/>
    </source>
</evidence>
<dbReference type="OrthoDB" id="10029320at2759"/>
<dbReference type="GO" id="GO:0020037">
    <property type="term" value="F:heme binding"/>
    <property type="evidence" value="ECO:0007669"/>
    <property type="project" value="InterPro"/>
</dbReference>
<dbReference type="GeneID" id="19468378"/>
<dbReference type="KEGG" id="glz:GLAREA_09330"/>
<feature type="transmembrane region" description="Helical" evidence="9">
    <location>
        <begin position="6"/>
        <end position="26"/>
    </location>
</feature>
<dbReference type="PRINTS" id="PR00385">
    <property type="entry name" value="P450"/>
</dbReference>
<dbReference type="eggNOG" id="KOG0157">
    <property type="taxonomic scope" value="Eukaryota"/>
</dbReference>
<dbReference type="SUPFAM" id="SSF48264">
    <property type="entry name" value="Cytochrome P450"/>
    <property type="match status" value="1"/>
</dbReference>
<evidence type="ECO:0000256" key="8">
    <source>
        <dbReference type="PIRSR" id="PIRSR602401-1"/>
    </source>
</evidence>
<evidence type="ECO:0000256" key="2">
    <source>
        <dbReference type="ARBA" id="ARBA00005179"/>
    </source>
</evidence>
<evidence type="ECO:0000256" key="7">
    <source>
        <dbReference type="ARBA" id="ARBA00023033"/>
    </source>
</evidence>
<dbReference type="OMA" id="CIARCCE"/>
<dbReference type="Proteomes" id="UP000016922">
    <property type="component" value="Unassembled WGS sequence"/>
</dbReference>
<reference evidence="10 11" key="1">
    <citation type="journal article" date="2013" name="BMC Genomics">
        <title>Genomics-driven discovery of the pneumocandin biosynthetic gene cluster in the fungus Glarea lozoyensis.</title>
        <authorList>
            <person name="Chen L."/>
            <person name="Yue Q."/>
            <person name="Zhang X."/>
            <person name="Xiang M."/>
            <person name="Wang C."/>
            <person name="Li S."/>
            <person name="Che Y."/>
            <person name="Ortiz-Lopez F.J."/>
            <person name="Bills G.F."/>
            <person name="Liu X."/>
            <person name="An Z."/>
        </authorList>
    </citation>
    <scope>NUCLEOTIDE SEQUENCE [LARGE SCALE GENOMIC DNA]</scope>
    <source>
        <strain evidence="11">ATCC 20868 / MF5171</strain>
    </source>
</reference>
<sequence>MPLSNLLFAVGVVVFTSLGCLLLVSCRHRSRINGLRKSGIPMPAGWNWITGHLLILDRTFRHLPRLANLSLVIQELCREFADTEMFILDLWPAFAPAIITFNPESELFISQKYNLPKPSTSLESVKPIVGGPSLLSMNGSEWKIWRSLLNPGFSTASLVEHVPYIVDCVEVFCSKLLENAGNGILSLDDFATKLTFDVIMKVTLDADINYQRSEHILATALSTITNWHSFWDPRVLLNPARPFIQMYYGYIMKNYIGKELEQRFADLKRQHLSSPTSQGTKKAKSIIALALEAFVEETKGKEMLEGAKLDPEFASMVTCQTRLFLLAGNDTTSSTIVYIYHTLSKHPEVLSQLRREHDSIFGLDISQTTTLLKTQSALLNNCRYTLAVIKETLRLYPPATNMRQGLPGVSLTALDGRLLDTGGFHIIINHQATHTNPRVWVRATEFLPERWLVQADHELYPPHGAYRPFDIGPRACIGQALTLNEMRIVLIMTARKFNITPAYEEWDEIQHRAIGWWARIRSGIWGKDINTVNGDRAYQTEKAGTHPSDGYPCRVELVQK</sequence>
<dbReference type="CDD" id="cd11051">
    <property type="entry name" value="CYP59-like"/>
    <property type="match status" value="1"/>
</dbReference>
<proteinExistence type="predicted"/>
<comment type="pathway">
    <text evidence="2">Secondary metabolite biosynthesis.</text>
</comment>
<dbReference type="Gene3D" id="1.10.630.10">
    <property type="entry name" value="Cytochrome P450"/>
    <property type="match status" value="1"/>
</dbReference>
<dbReference type="InterPro" id="IPR036396">
    <property type="entry name" value="Cyt_P450_sf"/>
</dbReference>
<feature type="binding site" description="axial binding residue" evidence="8">
    <location>
        <position position="476"/>
    </location>
    <ligand>
        <name>heme</name>
        <dbReference type="ChEBI" id="CHEBI:30413"/>
    </ligand>
    <ligandPart>
        <name>Fe</name>
        <dbReference type="ChEBI" id="CHEBI:18248"/>
    </ligandPart>
</feature>
<dbReference type="PANTHER" id="PTHR24305:SF107">
    <property type="entry name" value="P450, PUTATIVE (EUROFUNG)-RELATED"/>
    <property type="match status" value="1"/>
</dbReference>
<keyword evidence="9" id="KW-0812">Transmembrane</keyword>
<evidence type="ECO:0000256" key="3">
    <source>
        <dbReference type="ARBA" id="ARBA00022617"/>
    </source>
</evidence>
<evidence type="ECO:0000256" key="6">
    <source>
        <dbReference type="ARBA" id="ARBA00023004"/>
    </source>
</evidence>
<evidence type="ECO:0000256" key="5">
    <source>
        <dbReference type="ARBA" id="ARBA00023002"/>
    </source>
</evidence>
<evidence type="ECO:0000313" key="10">
    <source>
        <dbReference type="EMBL" id="EPE37167.1"/>
    </source>
</evidence>
<keyword evidence="11" id="KW-1185">Reference proteome</keyword>
<dbReference type="GO" id="GO:0005506">
    <property type="term" value="F:iron ion binding"/>
    <property type="evidence" value="ECO:0007669"/>
    <property type="project" value="InterPro"/>
</dbReference>
<dbReference type="STRING" id="1116229.S3DFH8"/>
<dbReference type="GO" id="GO:0004497">
    <property type="term" value="F:monooxygenase activity"/>
    <property type="evidence" value="ECO:0007669"/>
    <property type="project" value="UniProtKB-KW"/>
</dbReference>
<dbReference type="PRINTS" id="PR00463">
    <property type="entry name" value="EP450I"/>
</dbReference>
<evidence type="ECO:0000256" key="4">
    <source>
        <dbReference type="ARBA" id="ARBA00022723"/>
    </source>
</evidence>
<keyword evidence="4 8" id="KW-0479">Metal-binding</keyword>
<dbReference type="PANTHER" id="PTHR24305">
    <property type="entry name" value="CYTOCHROME P450"/>
    <property type="match status" value="1"/>
</dbReference>
<dbReference type="InterPro" id="IPR001128">
    <property type="entry name" value="Cyt_P450"/>
</dbReference>